<comment type="caution">
    <text evidence="7">The sequence shown here is derived from an EMBL/GenBank/DDBJ whole genome shotgun (WGS) entry which is preliminary data.</text>
</comment>
<dbReference type="GO" id="GO:0016020">
    <property type="term" value="C:membrane"/>
    <property type="evidence" value="ECO:0007669"/>
    <property type="project" value="UniProtKB-SubCell"/>
</dbReference>
<gene>
    <name evidence="7" type="ORF">HMH01_02715</name>
</gene>
<dbReference type="Proteomes" id="UP000572377">
    <property type="component" value="Unassembled WGS sequence"/>
</dbReference>
<feature type="transmembrane region" description="Helical" evidence="6">
    <location>
        <begin position="113"/>
        <end position="134"/>
    </location>
</feature>
<proteinExistence type="inferred from homology"/>
<dbReference type="EMBL" id="JABFBC010000001">
    <property type="protein sequence ID" value="NNU79341.1"/>
    <property type="molecule type" value="Genomic_DNA"/>
</dbReference>
<keyword evidence="4 6" id="KW-1133">Transmembrane helix</keyword>
<feature type="transmembrane region" description="Helical" evidence="6">
    <location>
        <begin position="61"/>
        <end position="79"/>
    </location>
</feature>
<dbReference type="GO" id="GO:0033013">
    <property type="term" value="P:tetrapyrrole metabolic process"/>
    <property type="evidence" value="ECO:0007669"/>
    <property type="project" value="UniProtKB-ARBA"/>
</dbReference>
<dbReference type="InterPro" id="IPR038330">
    <property type="entry name" value="TspO/MBR-related_sf"/>
</dbReference>
<evidence type="ECO:0000256" key="6">
    <source>
        <dbReference type="SAM" id="Phobius"/>
    </source>
</evidence>
<evidence type="ECO:0000313" key="7">
    <source>
        <dbReference type="EMBL" id="NNU79341.1"/>
    </source>
</evidence>
<feature type="transmembrane region" description="Helical" evidence="6">
    <location>
        <begin position="29"/>
        <end position="49"/>
    </location>
</feature>
<keyword evidence="3 6" id="KW-0812">Transmembrane</keyword>
<dbReference type="CDD" id="cd15904">
    <property type="entry name" value="TSPO_MBR"/>
    <property type="match status" value="1"/>
</dbReference>
<dbReference type="PANTHER" id="PTHR10057">
    <property type="entry name" value="PERIPHERAL-TYPE BENZODIAZEPINE RECEPTOR"/>
    <property type="match status" value="1"/>
</dbReference>
<keyword evidence="5 6" id="KW-0472">Membrane</keyword>
<evidence type="ECO:0000256" key="5">
    <source>
        <dbReference type="ARBA" id="ARBA00023136"/>
    </source>
</evidence>
<dbReference type="Pfam" id="PF03073">
    <property type="entry name" value="TspO_MBR"/>
    <property type="match status" value="1"/>
</dbReference>
<dbReference type="Gene3D" id="1.20.1260.100">
    <property type="entry name" value="TspO/MBR protein"/>
    <property type="match status" value="1"/>
</dbReference>
<accession>A0A849KUP7</accession>
<dbReference type="PIRSF" id="PIRSF005859">
    <property type="entry name" value="PBR"/>
    <property type="match status" value="1"/>
</dbReference>
<dbReference type="NCBIfam" id="NF047825">
    <property type="entry name" value="T-richsensTspOAlph"/>
    <property type="match status" value="1"/>
</dbReference>
<dbReference type="InterPro" id="IPR004307">
    <property type="entry name" value="TspO_MBR"/>
</dbReference>
<evidence type="ECO:0000313" key="8">
    <source>
        <dbReference type="Proteomes" id="UP000572377"/>
    </source>
</evidence>
<evidence type="ECO:0000256" key="1">
    <source>
        <dbReference type="ARBA" id="ARBA00004141"/>
    </source>
</evidence>
<protein>
    <submittedName>
        <fullName evidence="7">Tryptophan-rich sensory protein</fullName>
    </submittedName>
</protein>
<reference evidence="7 8" key="1">
    <citation type="submission" date="2020-05" db="EMBL/GenBank/DDBJ databases">
        <title>Gimesia benthica sp. nov., a novel planctomycete isolated from a deep-sea water sample of the Northwest Indian Ocean.</title>
        <authorList>
            <person name="Wang J."/>
            <person name="Ruan C."/>
            <person name="Song L."/>
            <person name="Zhu Y."/>
            <person name="Li A."/>
            <person name="Zheng X."/>
            <person name="Wang L."/>
            <person name="Lu Z."/>
            <person name="Huang Y."/>
            <person name="Du W."/>
            <person name="Zhou Y."/>
            <person name="Huang L."/>
            <person name="Dai X."/>
        </authorList>
    </citation>
    <scope>NUCLEOTIDE SEQUENCE [LARGE SCALE GENOMIC DNA]</scope>
    <source>
        <strain evidence="7 8">YYQ-30</strain>
    </source>
</reference>
<evidence type="ECO:0000256" key="2">
    <source>
        <dbReference type="ARBA" id="ARBA00007524"/>
    </source>
</evidence>
<dbReference type="FunFam" id="1.20.1260.100:FF:000001">
    <property type="entry name" value="translocator protein 2"/>
    <property type="match status" value="1"/>
</dbReference>
<dbReference type="PANTHER" id="PTHR10057:SF0">
    <property type="entry name" value="TRANSLOCATOR PROTEIN"/>
    <property type="match status" value="1"/>
</dbReference>
<keyword evidence="8" id="KW-1185">Reference proteome</keyword>
<comment type="similarity">
    <text evidence="2">Belongs to the TspO/BZRP family.</text>
</comment>
<dbReference type="AlphaFoldDB" id="A0A849KUP7"/>
<comment type="subcellular location">
    <subcellularLocation>
        <location evidence="1">Membrane</location>
        <topology evidence="1">Multi-pass membrane protein</topology>
    </subcellularLocation>
</comment>
<sequence>MAAGSTGAMFKPGEWYKRLTKPSWTPPDWLFPVAWTVLYAAMVAAAYRMAKSGDPLAQPALAFWAAQIALNAVWSPVFFGARRVGAALVVLSGLWLAVAATVVLSFRVDLLSGFLLLPYLVWASYAGALNAWIWRNNPGAKDL</sequence>
<feature type="transmembrane region" description="Helical" evidence="6">
    <location>
        <begin position="85"/>
        <end position="106"/>
    </location>
</feature>
<organism evidence="7 8">
    <name type="scientific">Halovulum dunhuangense</name>
    <dbReference type="NCBI Taxonomy" id="1505036"/>
    <lineage>
        <taxon>Bacteria</taxon>
        <taxon>Pseudomonadati</taxon>
        <taxon>Pseudomonadota</taxon>
        <taxon>Alphaproteobacteria</taxon>
        <taxon>Rhodobacterales</taxon>
        <taxon>Paracoccaceae</taxon>
        <taxon>Halovulum</taxon>
    </lineage>
</organism>
<evidence type="ECO:0000256" key="4">
    <source>
        <dbReference type="ARBA" id="ARBA00022989"/>
    </source>
</evidence>
<name>A0A849KUP7_9RHOB</name>
<evidence type="ECO:0000256" key="3">
    <source>
        <dbReference type="ARBA" id="ARBA00022692"/>
    </source>
</evidence>